<dbReference type="KEGG" id="dpl:KGM_211988"/>
<dbReference type="InParanoid" id="A0A212FHR8"/>
<proteinExistence type="predicted"/>
<organism evidence="1 2">
    <name type="scientific">Danaus plexippus plexippus</name>
    <dbReference type="NCBI Taxonomy" id="278856"/>
    <lineage>
        <taxon>Eukaryota</taxon>
        <taxon>Metazoa</taxon>
        <taxon>Ecdysozoa</taxon>
        <taxon>Arthropoda</taxon>
        <taxon>Hexapoda</taxon>
        <taxon>Insecta</taxon>
        <taxon>Pterygota</taxon>
        <taxon>Neoptera</taxon>
        <taxon>Endopterygota</taxon>
        <taxon>Lepidoptera</taxon>
        <taxon>Glossata</taxon>
        <taxon>Ditrysia</taxon>
        <taxon>Papilionoidea</taxon>
        <taxon>Nymphalidae</taxon>
        <taxon>Danainae</taxon>
        <taxon>Danaini</taxon>
        <taxon>Danaina</taxon>
        <taxon>Danaus</taxon>
        <taxon>Danaus</taxon>
    </lineage>
</organism>
<dbReference type="EMBL" id="AGBW02008471">
    <property type="protein sequence ID" value="OWR53266.1"/>
    <property type="molecule type" value="Genomic_DNA"/>
</dbReference>
<sequence>MRTFSEKENENNIWETFLEIATFFKLSFKPNLEKDEEQNIRYYDVYHDDKYIFTIPVPKSMDLKKVLSLPAPSDDKNTDVKKNSSLRHYTCRRGDKRCKSACREALMMACIILPVCEYDFYMQMTLSCKYECEDRFY</sequence>
<name>A0A212FHR8_DANPL</name>
<reference evidence="1 2" key="1">
    <citation type="journal article" date="2011" name="Cell">
        <title>The monarch butterfly genome yields insights into long-distance migration.</title>
        <authorList>
            <person name="Zhan S."/>
            <person name="Merlin C."/>
            <person name="Boore J.L."/>
            <person name="Reppert S.M."/>
        </authorList>
    </citation>
    <scope>NUCLEOTIDE SEQUENCE [LARGE SCALE GENOMIC DNA]</scope>
    <source>
        <strain evidence="1">F-2</strain>
    </source>
</reference>
<dbReference type="AlphaFoldDB" id="A0A212FHR8"/>
<evidence type="ECO:0000313" key="1">
    <source>
        <dbReference type="EMBL" id="OWR53266.1"/>
    </source>
</evidence>
<dbReference type="Proteomes" id="UP000007151">
    <property type="component" value="Unassembled WGS sequence"/>
</dbReference>
<protein>
    <submittedName>
        <fullName evidence="1">Uncharacterized protein</fullName>
    </submittedName>
</protein>
<dbReference type="eggNOG" id="KOG3476">
    <property type="taxonomic scope" value="Eukaryota"/>
</dbReference>
<gene>
    <name evidence="1" type="ORF">KGM_211988</name>
</gene>
<comment type="caution">
    <text evidence="1">The sequence shown here is derived from an EMBL/GenBank/DDBJ whole genome shotgun (WGS) entry which is preliminary data.</text>
</comment>
<evidence type="ECO:0000313" key="2">
    <source>
        <dbReference type="Proteomes" id="UP000007151"/>
    </source>
</evidence>
<accession>A0A212FHR8</accession>
<keyword evidence="2" id="KW-1185">Reference proteome</keyword>